<evidence type="ECO:0000256" key="1">
    <source>
        <dbReference type="SAM" id="MobiDB-lite"/>
    </source>
</evidence>
<proteinExistence type="predicted"/>
<gene>
    <name evidence="2" type="ORF">ISP20_07105</name>
</gene>
<keyword evidence="3" id="KW-1185">Reference proteome</keyword>
<evidence type="ECO:0000313" key="3">
    <source>
        <dbReference type="Proteomes" id="UP001430065"/>
    </source>
</evidence>
<accession>A0ABS2JPI0</accession>
<dbReference type="Proteomes" id="UP001430065">
    <property type="component" value="Unassembled WGS sequence"/>
</dbReference>
<feature type="compositionally biased region" description="Basic and acidic residues" evidence="1">
    <location>
        <begin position="126"/>
        <end position="135"/>
    </location>
</feature>
<protein>
    <recommendedName>
        <fullName evidence="4">Flagellar FliJ protein</fullName>
    </recommendedName>
</protein>
<comment type="caution">
    <text evidence="2">The sequence shown here is derived from an EMBL/GenBank/DDBJ whole genome shotgun (WGS) entry which is preliminary data.</text>
</comment>
<organism evidence="2 3">
    <name type="scientific">Dyella kyungheensis</name>
    <dbReference type="NCBI Taxonomy" id="1242174"/>
    <lineage>
        <taxon>Bacteria</taxon>
        <taxon>Pseudomonadati</taxon>
        <taxon>Pseudomonadota</taxon>
        <taxon>Gammaproteobacteria</taxon>
        <taxon>Lysobacterales</taxon>
        <taxon>Rhodanobacteraceae</taxon>
        <taxon>Dyella</taxon>
    </lineage>
</organism>
<dbReference type="EMBL" id="JADIKC010000003">
    <property type="protein sequence ID" value="MBM7120926.1"/>
    <property type="molecule type" value="Genomic_DNA"/>
</dbReference>
<dbReference type="RefSeq" id="WP_204635360.1">
    <property type="nucleotide sequence ID" value="NZ_JADIKC010000003.1"/>
</dbReference>
<reference evidence="2 3" key="1">
    <citation type="submission" date="2020-10" db="EMBL/GenBank/DDBJ databases">
        <title>Phylogeny of dyella-like bacteria.</title>
        <authorList>
            <person name="Fu J."/>
        </authorList>
    </citation>
    <scope>NUCLEOTIDE SEQUENCE [LARGE SCALE GENOMIC DNA]</scope>
    <source>
        <strain evidence="2 3">THG-B117</strain>
    </source>
</reference>
<evidence type="ECO:0008006" key="4">
    <source>
        <dbReference type="Google" id="ProtNLM"/>
    </source>
</evidence>
<name>A0ABS2JPI0_9GAMM</name>
<sequence length="149" mass="16972">MNSRDLKVRETMARVARVRDQRAASRLSAAITAEQQKKDACDGLTRSRDDVREASERCLEQSSRLDLARYALLADLQGILDTQVAHAEHSLASAVAERELRTSERLMTRSRHERADEEAVRYRSAMHQDIEKKQSEQSVELWLQHGDAA</sequence>
<feature type="region of interest" description="Disordered" evidence="1">
    <location>
        <begin position="126"/>
        <end position="149"/>
    </location>
</feature>
<evidence type="ECO:0000313" key="2">
    <source>
        <dbReference type="EMBL" id="MBM7120926.1"/>
    </source>
</evidence>